<dbReference type="OrthoDB" id="10021397at2759"/>
<keyword evidence="3" id="KW-1185">Reference proteome</keyword>
<gene>
    <name evidence="2" type="ORF">NW762_014035</name>
</gene>
<keyword evidence="1" id="KW-1133">Transmembrane helix</keyword>
<comment type="caution">
    <text evidence="2">The sequence shown here is derived from an EMBL/GenBank/DDBJ whole genome shotgun (WGS) entry which is preliminary data.</text>
</comment>
<dbReference type="Proteomes" id="UP001152049">
    <property type="component" value="Unassembled WGS sequence"/>
</dbReference>
<reference evidence="2" key="1">
    <citation type="submission" date="2022-09" db="EMBL/GenBank/DDBJ databases">
        <title>Fusarium specimens isolated from Avocado Roots.</title>
        <authorList>
            <person name="Stajich J."/>
            <person name="Roper C."/>
            <person name="Heimlech-Rivalta G."/>
        </authorList>
    </citation>
    <scope>NUCLEOTIDE SEQUENCE</scope>
    <source>
        <strain evidence="2">CF00136</strain>
    </source>
</reference>
<evidence type="ECO:0000313" key="3">
    <source>
        <dbReference type="Proteomes" id="UP001152049"/>
    </source>
</evidence>
<proteinExistence type="predicted"/>
<protein>
    <submittedName>
        <fullName evidence="2">Uncharacterized protein</fullName>
    </submittedName>
</protein>
<sequence length="80" mass="8608">MAIKEVEKTLPHLSVDQISELIAGTSSKAYQVLLDSEKALVVTGITSAIKCVWLLFMVAAAISFVCSFPLARVRLGGSRQ</sequence>
<accession>A0A9W8RMK5</accession>
<dbReference type="EMBL" id="JAOQAZ010000046">
    <property type="protein sequence ID" value="KAJ4245526.1"/>
    <property type="molecule type" value="Genomic_DNA"/>
</dbReference>
<name>A0A9W8RMK5_9HYPO</name>
<evidence type="ECO:0000313" key="2">
    <source>
        <dbReference type="EMBL" id="KAJ4245526.1"/>
    </source>
</evidence>
<evidence type="ECO:0000256" key="1">
    <source>
        <dbReference type="SAM" id="Phobius"/>
    </source>
</evidence>
<feature type="transmembrane region" description="Helical" evidence="1">
    <location>
        <begin position="52"/>
        <end position="71"/>
    </location>
</feature>
<keyword evidence="1" id="KW-0812">Transmembrane</keyword>
<dbReference type="AlphaFoldDB" id="A0A9W8RMK5"/>
<keyword evidence="1" id="KW-0472">Membrane</keyword>
<organism evidence="2 3">
    <name type="scientific">Fusarium torreyae</name>
    <dbReference type="NCBI Taxonomy" id="1237075"/>
    <lineage>
        <taxon>Eukaryota</taxon>
        <taxon>Fungi</taxon>
        <taxon>Dikarya</taxon>
        <taxon>Ascomycota</taxon>
        <taxon>Pezizomycotina</taxon>
        <taxon>Sordariomycetes</taxon>
        <taxon>Hypocreomycetidae</taxon>
        <taxon>Hypocreales</taxon>
        <taxon>Nectriaceae</taxon>
        <taxon>Fusarium</taxon>
    </lineage>
</organism>